<dbReference type="GO" id="GO:0003777">
    <property type="term" value="F:microtubule motor activity"/>
    <property type="evidence" value="ECO:0007669"/>
    <property type="project" value="InterPro"/>
</dbReference>
<keyword evidence="2" id="KW-0963">Cytoplasm</keyword>
<evidence type="ECO:0000256" key="1">
    <source>
        <dbReference type="ARBA" id="ARBA00004496"/>
    </source>
</evidence>
<keyword evidence="6 7" id="KW-0505">Motor protein</keyword>
<dbReference type="InterPro" id="IPR027640">
    <property type="entry name" value="Kinesin-like_fam"/>
</dbReference>
<dbReference type="Proteomes" id="UP001210925">
    <property type="component" value="Unassembled WGS sequence"/>
</dbReference>
<name>A0AAD5UIX6_9FUNG</name>
<dbReference type="InterPro" id="IPR001752">
    <property type="entry name" value="Kinesin_motor_dom"/>
</dbReference>
<evidence type="ECO:0000256" key="4">
    <source>
        <dbReference type="ARBA" id="ARBA00022840"/>
    </source>
</evidence>
<evidence type="ECO:0000256" key="5">
    <source>
        <dbReference type="ARBA" id="ARBA00023054"/>
    </source>
</evidence>
<dbReference type="InterPro" id="IPR027417">
    <property type="entry name" value="P-loop_NTPase"/>
</dbReference>
<accession>A0AAD5UIX6</accession>
<evidence type="ECO:0000313" key="10">
    <source>
        <dbReference type="Proteomes" id="UP001210925"/>
    </source>
</evidence>
<dbReference type="SUPFAM" id="SSF52540">
    <property type="entry name" value="P-loop containing nucleoside triphosphate hydrolases"/>
    <property type="match status" value="1"/>
</dbReference>
<dbReference type="GO" id="GO:0007018">
    <property type="term" value="P:microtubule-based movement"/>
    <property type="evidence" value="ECO:0007669"/>
    <property type="project" value="InterPro"/>
</dbReference>
<dbReference type="GO" id="GO:0051231">
    <property type="term" value="P:spindle elongation"/>
    <property type="evidence" value="ECO:0007669"/>
    <property type="project" value="TreeGrafter"/>
</dbReference>
<keyword evidence="10" id="KW-1185">Reference proteome</keyword>
<evidence type="ECO:0000313" key="9">
    <source>
        <dbReference type="EMBL" id="KAJ3257136.1"/>
    </source>
</evidence>
<dbReference type="GO" id="GO:0005874">
    <property type="term" value="C:microtubule"/>
    <property type="evidence" value="ECO:0007669"/>
    <property type="project" value="UniProtKB-KW"/>
</dbReference>
<dbReference type="InterPro" id="IPR036961">
    <property type="entry name" value="Kinesin_motor_dom_sf"/>
</dbReference>
<feature type="non-terminal residue" evidence="9">
    <location>
        <position position="369"/>
    </location>
</feature>
<keyword evidence="3 6" id="KW-0547">Nucleotide-binding</keyword>
<comment type="caution">
    <text evidence="9">The sequence shown here is derived from an EMBL/GenBank/DDBJ whole genome shotgun (WGS) entry which is preliminary data.</text>
</comment>
<proteinExistence type="inferred from homology"/>
<dbReference type="PROSITE" id="PS50067">
    <property type="entry name" value="KINESIN_MOTOR_2"/>
    <property type="match status" value="1"/>
</dbReference>
<dbReference type="GO" id="GO:0005737">
    <property type="term" value="C:cytoplasm"/>
    <property type="evidence" value="ECO:0007669"/>
    <property type="project" value="UniProtKB-SubCell"/>
</dbReference>
<dbReference type="EMBL" id="JADGKB010000042">
    <property type="protein sequence ID" value="KAJ3257136.1"/>
    <property type="molecule type" value="Genomic_DNA"/>
</dbReference>
<keyword evidence="4 6" id="KW-0067">ATP-binding</keyword>
<organism evidence="9 10">
    <name type="scientific">Boothiomyces macroporosus</name>
    <dbReference type="NCBI Taxonomy" id="261099"/>
    <lineage>
        <taxon>Eukaryota</taxon>
        <taxon>Fungi</taxon>
        <taxon>Fungi incertae sedis</taxon>
        <taxon>Chytridiomycota</taxon>
        <taxon>Chytridiomycota incertae sedis</taxon>
        <taxon>Chytridiomycetes</taxon>
        <taxon>Rhizophydiales</taxon>
        <taxon>Terramycetaceae</taxon>
        <taxon>Boothiomyces</taxon>
    </lineage>
</organism>
<keyword evidence="7" id="KW-0493">Microtubule</keyword>
<dbReference type="Gene3D" id="3.40.850.10">
    <property type="entry name" value="Kinesin motor domain"/>
    <property type="match status" value="1"/>
</dbReference>
<reference evidence="9" key="1">
    <citation type="submission" date="2020-05" db="EMBL/GenBank/DDBJ databases">
        <title>Phylogenomic resolution of chytrid fungi.</title>
        <authorList>
            <person name="Stajich J.E."/>
            <person name="Amses K."/>
            <person name="Simmons R."/>
            <person name="Seto K."/>
            <person name="Myers J."/>
            <person name="Bonds A."/>
            <person name="Quandt C.A."/>
            <person name="Barry K."/>
            <person name="Liu P."/>
            <person name="Grigoriev I."/>
            <person name="Longcore J.E."/>
            <person name="James T.Y."/>
        </authorList>
    </citation>
    <scope>NUCLEOTIDE SEQUENCE</scope>
    <source>
        <strain evidence="9">PLAUS21</strain>
    </source>
</reference>
<evidence type="ECO:0000256" key="7">
    <source>
        <dbReference type="RuleBase" id="RU000394"/>
    </source>
</evidence>
<evidence type="ECO:0000256" key="3">
    <source>
        <dbReference type="ARBA" id="ARBA00022741"/>
    </source>
</evidence>
<feature type="binding site" evidence="6">
    <location>
        <begin position="107"/>
        <end position="114"/>
    </location>
    <ligand>
        <name>ATP</name>
        <dbReference type="ChEBI" id="CHEBI:30616"/>
    </ligand>
</feature>
<dbReference type="PROSITE" id="PS00411">
    <property type="entry name" value="KINESIN_MOTOR_1"/>
    <property type="match status" value="1"/>
</dbReference>
<dbReference type="GO" id="GO:0007052">
    <property type="term" value="P:mitotic spindle organization"/>
    <property type="evidence" value="ECO:0007669"/>
    <property type="project" value="TreeGrafter"/>
</dbReference>
<sequence length="369" mass="40302">MPPSQSAQNVQVAIRIRNVPSWRGRDPNSVQNTEAYGEICASVNERDPKTGVSSKIMLHQKDKPPYEFNFDSVFSGEDDQQMLYTKLVEPLITRCLDGFNGCIFAYGQTASGKTYTMGGPPVQQPAQRGIIPRVASQILSYIEANGRKEAGGVGNDFTVSITYLEIYNEQLRDLLVDTASHKKRDELKIRIDPNSVNSSALYVQGLTEQKITTEIEFQKVLTAAVQRRMVAETNMNAVSSRSHAVLTITITSVERTSEDLDIPPIKKMSKIHLIDLAGSERANSTGATGDRLKEGAAINQSLSCLGNVINALSTGQTGHIPYRDSKLTYLLSDSLGGNSLTLLIACITPIAGAFDESLGTLRFAERAKK</sequence>
<comment type="similarity">
    <text evidence="6 7">Belongs to the TRAFAC class myosin-kinesin ATPase superfamily. Kinesin family.</text>
</comment>
<dbReference type="GO" id="GO:0005875">
    <property type="term" value="C:microtubule associated complex"/>
    <property type="evidence" value="ECO:0007669"/>
    <property type="project" value="TreeGrafter"/>
</dbReference>
<feature type="domain" description="Kinesin motor" evidence="8">
    <location>
        <begin position="9"/>
        <end position="369"/>
    </location>
</feature>
<dbReference type="PANTHER" id="PTHR47969:SF15">
    <property type="entry name" value="CHROMOSOME-ASSOCIATED KINESIN KIF4A-RELATED"/>
    <property type="match status" value="1"/>
</dbReference>
<keyword evidence="5" id="KW-0175">Coiled coil</keyword>
<dbReference type="SMART" id="SM00129">
    <property type="entry name" value="KISc"/>
    <property type="match status" value="1"/>
</dbReference>
<evidence type="ECO:0000259" key="8">
    <source>
        <dbReference type="PROSITE" id="PS50067"/>
    </source>
</evidence>
<dbReference type="Pfam" id="PF00225">
    <property type="entry name" value="Kinesin"/>
    <property type="match status" value="1"/>
</dbReference>
<gene>
    <name evidence="9" type="primary">KIF17</name>
    <name evidence="9" type="ORF">HK103_004964</name>
</gene>
<protein>
    <recommendedName>
        <fullName evidence="7">Kinesin-like protein</fullName>
    </recommendedName>
</protein>
<evidence type="ECO:0000256" key="6">
    <source>
        <dbReference type="PROSITE-ProRule" id="PRU00283"/>
    </source>
</evidence>
<dbReference type="GO" id="GO:0005524">
    <property type="term" value="F:ATP binding"/>
    <property type="evidence" value="ECO:0007669"/>
    <property type="project" value="UniProtKB-UniRule"/>
</dbReference>
<dbReference type="CDD" id="cd00106">
    <property type="entry name" value="KISc"/>
    <property type="match status" value="1"/>
</dbReference>
<dbReference type="InterPro" id="IPR019821">
    <property type="entry name" value="Kinesin_motor_CS"/>
</dbReference>
<dbReference type="AlphaFoldDB" id="A0AAD5UIX6"/>
<dbReference type="PRINTS" id="PR00380">
    <property type="entry name" value="KINESINHEAVY"/>
</dbReference>
<dbReference type="GO" id="GO:0008017">
    <property type="term" value="F:microtubule binding"/>
    <property type="evidence" value="ECO:0007669"/>
    <property type="project" value="InterPro"/>
</dbReference>
<dbReference type="PANTHER" id="PTHR47969">
    <property type="entry name" value="CHROMOSOME-ASSOCIATED KINESIN KIF4A-RELATED"/>
    <property type="match status" value="1"/>
</dbReference>
<comment type="subcellular location">
    <subcellularLocation>
        <location evidence="1">Cytoplasm</location>
    </subcellularLocation>
</comment>
<evidence type="ECO:0000256" key="2">
    <source>
        <dbReference type="ARBA" id="ARBA00022490"/>
    </source>
</evidence>